<dbReference type="AlphaFoldDB" id="A0A841EK73"/>
<dbReference type="GO" id="GO:0008673">
    <property type="term" value="F:2-dehydro-3-deoxygluconokinase activity"/>
    <property type="evidence" value="ECO:0007669"/>
    <property type="project" value="UniProtKB-EC"/>
</dbReference>
<dbReference type="SUPFAM" id="SSF53613">
    <property type="entry name" value="Ribokinase-like"/>
    <property type="match status" value="1"/>
</dbReference>
<keyword evidence="2 5" id="KW-0808">Transferase</keyword>
<evidence type="ECO:0000313" key="5">
    <source>
        <dbReference type="EMBL" id="MBB6001809.1"/>
    </source>
</evidence>
<evidence type="ECO:0000256" key="3">
    <source>
        <dbReference type="ARBA" id="ARBA00022777"/>
    </source>
</evidence>
<comment type="similarity">
    <text evidence="1">Belongs to the carbohydrate kinase PfkB family.</text>
</comment>
<name>A0A841EK73_9BACT</name>
<evidence type="ECO:0000256" key="1">
    <source>
        <dbReference type="ARBA" id="ARBA00010688"/>
    </source>
</evidence>
<dbReference type="PANTHER" id="PTHR43320">
    <property type="entry name" value="SUGAR KINASE"/>
    <property type="match status" value="1"/>
</dbReference>
<dbReference type="CDD" id="cd01166">
    <property type="entry name" value="KdgK"/>
    <property type="match status" value="1"/>
</dbReference>
<dbReference type="InterPro" id="IPR052700">
    <property type="entry name" value="Carb_kinase_PfkB-like"/>
</dbReference>
<gene>
    <name evidence="5" type="ORF">HNP25_000449</name>
</gene>
<reference evidence="5 6" key="1">
    <citation type="submission" date="2020-08" db="EMBL/GenBank/DDBJ databases">
        <title>Functional genomics of gut bacteria from endangered species of beetles.</title>
        <authorList>
            <person name="Carlos-Shanley C."/>
        </authorList>
    </citation>
    <scope>NUCLEOTIDE SEQUENCE [LARGE SCALE GENOMIC DNA]</scope>
    <source>
        <strain evidence="5 6">S00070</strain>
    </source>
</reference>
<proteinExistence type="inferred from homology"/>
<dbReference type="PANTHER" id="PTHR43320:SF2">
    <property type="entry name" value="2-DEHYDRO-3-DEOXYGLUCONOKINASE_2-DEHYDRO-3-DEOXYGALACTONOKINASE"/>
    <property type="match status" value="1"/>
</dbReference>
<evidence type="ECO:0000313" key="6">
    <source>
        <dbReference type="Proteomes" id="UP000524404"/>
    </source>
</evidence>
<dbReference type="Pfam" id="PF00294">
    <property type="entry name" value="PfkB"/>
    <property type="match status" value="1"/>
</dbReference>
<dbReference type="Proteomes" id="UP000524404">
    <property type="component" value="Unassembled WGS sequence"/>
</dbReference>
<protein>
    <submittedName>
        <fullName evidence="5">2-dehydro-3-deoxygluconokinase</fullName>
        <ecNumber evidence="5">2.7.1.45</ecNumber>
    </submittedName>
</protein>
<feature type="domain" description="Carbohydrate kinase PfkB" evidence="4">
    <location>
        <begin position="1"/>
        <end position="308"/>
    </location>
</feature>
<evidence type="ECO:0000256" key="2">
    <source>
        <dbReference type="ARBA" id="ARBA00022679"/>
    </source>
</evidence>
<organism evidence="5 6">
    <name type="scientific">Arcicella rosea</name>
    <dbReference type="NCBI Taxonomy" id="502909"/>
    <lineage>
        <taxon>Bacteria</taxon>
        <taxon>Pseudomonadati</taxon>
        <taxon>Bacteroidota</taxon>
        <taxon>Cytophagia</taxon>
        <taxon>Cytophagales</taxon>
        <taxon>Flectobacillaceae</taxon>
        <taxon>Arcicella</taxon>
    </lineage>
</organism>
<dbReference type="InterPro" id="IPR011611">
    <property type="entry name" value="PfkB_dom"/>
</dbReference>
<sequence length="335" mass="36933">MKKVVTFGEIMMRLSTPNHARFQQSTSFDINFGGGEANVSSSLAIMGIPASHVTRFPDNDLGTAAINTYRKYGLSMQDVVRGGERLGIYYVEQGAAMRPSKVIYDRANSSFASLKPSEFNWEQIFEDAQWFHFTGITPAISASAAQACLEAAQTASRLGLKVSADVGYRSNLWKWGKKPSEIMPELIENCDMIICSKGDAEDMFGIVPNDEKRSFKSVCQQLTDCFPKLKKVLSTKRGQISASHNTLVGKCWNGFEMLETKQINIPDIVDRIGGGDAFMAGFIYGEIIYQNTQKAIEFGVAASALKHTIEGDFNLSSVKEIEVVMNGDVSGKLRR</sequence>
<comment type="caution">
    <text evidence="5">The sequence shown here is derived from an EMBL/GenBank/DDBJ whole genome shotgun (WGS) entry which is preliminary data.</text>
</comment>
<evidence type="ECO:0000259" key="4">
    <source>
        <dbReference type="Pfam" id="PF00294"/>
    </source>
</evidence>
<keyword evidence="6" id="KW-1185">Reference proteome</keyword>
<dbReference type="RefSeq" id="WP_184129590.1">
    <property type="nucleotide sequence ID" value="NZ_JACHKT010000002.1"/>
</dbReference>
<accession>A0A841EK73</accession>
<dbReference type="InterPro" id="IPR029056">
    <property type="entry name" value="Ribokinase-like"/>
</dbReference>
<dbReference type="Gene3D" id="3.40.1190.20">
    <property type="match status" value="1"/>
</dbReference>
<dbReference type="EMBL" id="JACHKT010000002">
    <property type="protein sequence ID" value="MBB6001809.1"/>
    <property type="molecule type" value="Genomic_DNA"/>
</dbReference>
<keyword evidence="3 5" id="KW-0418">Kinase</keyword>
<dbReference type="EC" id="2.7.1.45" evidence="5"/>